<dbReference type="EMBL" id="QEXV01000001">
    <property type="protein sequence ID" value="PWE18815.1"/>
    <property type="molecule type" value="Genomic_DNA"/>
</dbReference>
<dbReference type="Proteomes" id="UP000245168">
    <property type="component" value="Unassembled WGS sequence"/>
</dbReference>
<feature type="transmembrane region" description="Helical" evidence="1">
    <location>
        <begin position="160"/>
        <end position="180"/>
    </location>
</feature>
<reference evidence="3" key="1">
    <citation type="submission" date="2018-05" db="EMBL/GenBank/DDBJ databases">
        <authorList>
            <person name="Liu B.-T."/>
        </authorList>
    </citation>
    <scope>NUCLEOTIDE SEQUENCE [LARGE SCALE GENOMIC DNA]</scope>
    <source>
        <strain evidence="3">WD6-1</strain>
    </source>
</reference>
<keyword evidence="1" id="KW-0472">Membrane</keyword>
<name>A0A2U2BXS5_9PROT</name>
<evidence type="ECO:0000256" key="1">
    <source>
        <dbReference type="SAM" id="Phobius"/>
    </source>
</evidence>
<feature type="transmembrane region" description="Helical" evidence="1">
    <location>
        <begin position="98"/>
        <end position="123"/>
    </location>
</feature>
<evidence type="ECO:0000313" key="3">
    <source>
        <dbReference type="Proteomes" id="UP000245168"/>
    </source>
</evidence>
<dbReference type="AlphaFoldDB" id="A0A2U2BXS5"/>
<feature type="transmembrane region" description="Helical" evidence="1">
    <location>
        <begin position="67"/>
        <end position="86"/>
    </location>
</feature>
<keyword evidence="1" id="KW-0812">Transmembrane</keyword>
<evidence type="ECO:0000313" key="2">
    <source>
        <dbReference type="EMBL" id="PWE18815.1"/>
    </source>
</evidence>
<keyword evidence="1" id="KW-1133">Transmembrane helix</keyword>
<accession>A0A2U2BXS5</accession>
<sequence>MRLIFTILGIVLGAASLASLVQRLLDVGLAPLSREVIEYYRWFMNEIVRTWLFDWWVYVFDWTVAQWHLDVFALWVLAFGAIFRVYMYGRNKLDFEEIGYLIIFLATAPFAFLIILVMPMYTLMKNRKQFEKEHARIEESVGRELPYDAEFFMANERRSAWLGMAALLATPVGTAAFFIWNAVQLAP</sequence>
<comment type="caution">
    <text evidence="2">The sequence shown here is derived from an EMBL/GenBank/DDBJ whole genome shotgun (WGS) entry which is preliminary data.</text>
</comment>
<organism evidence="2 3">
    <name type="scientific">Marinicauda salina</name>
    <dbReference type="NCBI Taxonomy" id="2135793"/>
    <lineage>
        <taxon>Bacteria</taxon>
        <taxon>Pseudomonadati</taxon>
        <taxon>Pseudomonadota</taxon>
        <taxon>Alphaproteobacteria</taxon>
        <taxon>Maricaulales</taxon>
        <taxon>Maricaulaceae</taxon>
        <taxon>Marinicauda</taxon>
    </lineage>
</organism>
<dbReference type="RefSeq" id="WP_109252089.1">
    <property type="nucleotide sequence ID" value="NZ_QEXV01000001.1"/>
</dbReference>
<gene>
    <name evidence="2" type="ORF">DDZ18_04285</name>
</gene>
<protein>
    <submittedName>
        <fullName evidence="2">Uncharacterized protein</fullName>
    </submittedName>
</protein>
<keyword evidence="3" id="KW-1185">Reference proteome</keyword>
<proteinExistence type="predicted"/>